<evidence type="ECO:0000259" key="1">
    <source>
        <dbReference type="Pfam" id="PF13966"/>
    </source>
</evidence>
<gene>
    <name evidence="2" type="primary">PARPA_03105.1 scaffold 6726</name>
</gene>
<protein>
    <recommendedName>
        <fullName evidence="1">Reverse transcriptase zinc-binding domain-containing protein</fullName>
    </recommendedName>
</protein>
<dbReference type="Proteomes" id="UP000054107">
    <property type="component" value="Unassembled WGS sequence"/>
</dbReference>
<dbReference type="AlphaFoldDB" id="A0A0B7MU62"/>
<proteinExistence type="predicted"/>
<evidence type="ECO:0000313" key="2">
    <source>
        <dbReference type="EMBL" id="CEP09576.1"/>
    </source>
</evidence>
<organism evidence="2 3">
    <name type="scientific">Parasitella parasitica</name>
    <dbReference type="NCBI Taxonomy" id="35722"/>
    <lineage>
        <taxon>Eukaryota</taxon>
        <taxon>Fungi</taxon>
        <taxon>Fungi incertae sedis</taxon>
        <taxon>Mucoromycota</taxon>
        <taxon>Mucoromycotina</taxon>
        <taxon>Mucoromycetes</taxon>
        <taxon>Mucorales</taxon>
        <taxon>Mucorineae</taxon>
        <taxon>Mucoraceae</taxon>
        <taxon>Parasitella</taxon>
    </lineage>
</organism>
<dbReference type="InterPro" id="IPR026960">
    <property type="entry name" value="RVT-Znf"/>
</dbReference>
<feature type="domain" description="Reverse transcriptase zinc-binding" evidence="1">
    <location>
        <begin position="375"/>
        <end position="444"/>
    </location>
</feature>
<dbReference type="Pfam" id="PF13966">
    <property type="entry name" value="zf-RVT"/>
    <property type="match status" value="1"/>
</dbReference>
<keyword evidence="3" id="KW-1185">Reference proteome</keyword>
<evidence type="ECO:0000313" key="3">
    <source>
        <dbReference type="Proteomes" id="UP000054107"/>
    </source>
</evidence>
<sequence>MLYSQRKSKIDNPLFRVLTARHEHLVSSITDARSPSPILYLGFPLHTSLAQQDSCLAQPLEKVQQGCLIHQQRGLSARGMATVLNSLILSKLWHVLRVHSVPVSFLRSIQSVISEFIDFRIFPRISFDTACSPRRHGGLGLINPDLQQCTLQLRWLEPLLCQPTEQLSYHPSIVLPRLIGFLVSHLPTRPAPQPPSPPLNHRFSLDRLPSDLSSIIISAATCLEIPLASLVLPTSSTMELPSSFRSLPASVAYTLDKTQDYCMRPKYTLELGSHPNLGKKFLRLVSSNQIKLVPFFVRTFIHSRFSSFGRFPFAQVETQRVVNVSPFVDSLFPSPSTVSRFHIHRFSPKTFRQRCSTPPPRHLLLPPPLNSNLRPSWSAFWSLPISLSCPNVWYRYLHRKIPHNSLLNRFLPEVFPSSSCAICQHPLDSLDHFLFSCPSKLVVWHHIQRVYLGDLGSLHFFRPPPDPHHLMLAQSSRPLSSPCNRCIFRIYLEFSLGFCLQQYFFHSRHCFLSY</sequence>
<dbReference type="EMBL" id="LN721931">
    <property type="protein sequence ID" value="CEP09576.1"/>
    <property type="molecule type" value="Genomic_DNA"/>
</dbReference>
<dbReference type="OrthoDB" id="2287349at2759"/>
<name>A0A0B7MU62_9FUNG</name>
<reference evidence="2 3" key="1">
    <citation type="submission" date="2014-09" db="EMBL/GenBank/DDBJ databases">
        <authorList>
            <person name="Ellenberger Sabrina"/>
        </authorList>
    </citation>
    <scope>NUCLEOTIDE SEQUENCE [LARGE SCALE GENOMIC DNA]</scope>
    <source>
        <strain evidence="2 3">CBS 412.66</strain>
    </source>
</reference>
<accession>A0A0B7MU62</accession>